<keyword evidence="3" id="KW-1185">Reference proteome</keyword>
<organism evidence="2 3">
    <name type="scientific">Trifolium subterraneum</name>
    <name type="common">Subterranean clover</name>
    <dbReference type="NCBI Taxonomy" id="3900"/>
    <lineage>
        <taxon>Eukaryota</taxon>
        <taxon>Viridiplantae</taxon>
        <taxon>Streptophyta</taxon>
        <taxon>Embryophyta</taxon>
        <taxon>Tracheophyta</taxon>
        <taxon>Spermatophyta</taxon>
        <taxon>Magnoliopsida</taxon>
        <taxon>eudicotyledons</taxon>
        <taxon>Gunneridae</taxon>
        <taxon>Pentapetalae</taxon>
        <taxon>rosids</taxon>
        <taxon>fabids</taxon>
        <taxon>Fabales</taxon>
        <taxon>Fabaceae</taxon>
        <taxon>Papilionoideae</taxon>
        <taxon>50 kb inversion clade</taxon>
        <taxon>NPAAA clade</taxon>
        <taxon>Hologalegina</taxon>
        <taxon>IRL clade</taxon>
        <taxon>Trifolieae</taxon>
        <taxon>Trifolium</taxon>
    </lineage>
</organism>
<dbReference type="EMBL" id="DF974311">
    <property type="protein sequence ID" value="GAU47405.1"/>
    <property type="molecule type" value="Genomic_DNA"/>
</dbReference>
<name>A0A2Z6PDR1_TRISU</name>
<evidence type="ECO:0000313" key="2">
    <source>
        <dbReference type="EMBL" id="GAU47405.1"/>
    </source>
</evidence>
<protein>
    <recommendedName>
        <fullName evidence="4">Protein FAR1-RELATED SEQUENCE</fullName>
    </recommendedName>
</protein>
<evidence type="ECO:0000256" key="1">
    <source>
        <dbReference type="SAM" id="MobiDB-lite"/>
    </source>
</evidence>
<feature type="region of interest" description="Disordered" evidence="1">
    <location>
        <begin position="121"/>
        <end position="149"/>
    </location>
</feature>
<evidence type="ECO:0000313" key="3">
    <source>
        <dbReference type="Proteomes" id="UP000242715"/>
    </source>
</evidence>
<dbReference type="OrthoDB" id="1422649at2759"/>
<dbReference type="AlphaFoldDB" id="A0A2Z6PDR1"/>
<gene>
    <name evidence="2" type="ORF">TSUD_403860</name>
</gene>
<sequence length="171" mass="19344">MHMDLEKHGREVYTHENFYIFQKELWSACVDCGIEGAKEDEACSKVESERTLVSKAWAQLFKCMHMAGTNKEKLTIIIYNEGCSIEQKISNMKSDVASRPLDDMETFIGSNVSKKIEVLPPEPSHTKGCGKHMKGGKEKAMEQQQKVPRSCHACKQYATHDSRNCPTKKSS</sequence>
<evidence type="ECO:0008006" key="4">
    <source>
        <dbReference type="Google" id="ProtNLM"/>
    </source>
</evidence>
<reference evidence="3" key="1">
    <citation type="journal article" date="2017" name="Front. Plant Sci.">
        <title>Climate Clever Clovers: New Paradigm to Reduce the Environmental Footprint of Ruminants by Breeding Low Methanogenic Forages Utilizing Haplotype Variation.</title>
        <authorList>
            <person name="Kaur P."/>
            <person name="Appels R."/>
            <person name="Bayer P.E."/>
            <person name="Keeble-Gagnere G."/>
            <person name="Wang J."/>
            <person name="Hirakawa H."/>
            <person name="Shirasawa K."/>
            <person name="Vercoe P."/>
            <person name="Stefanova K."/>
            <person name="Durmic Z."/>
            <person name="Nichols P."/>
            <person name="Revell C."/>
            <person name="Isobe S.N."/>
            <person name="Edwards D."/>
            <person name="Erskine W."/>
        </authorList>
    </citation>
    <scope>NUCLEOTIDE SEQUENCE [LARGE SCALE GENOMIC DNA]</scope>
    <source>
        <strain evidence="3">cv. Daliak</strain>
    </source>
</reference>
<proteinExistence type="predicted"/>
<accession>A0A2Z6PDR1</accession>
<dbReference type="Proteomes" id="UP000242715">
    <property type="component" value="Unassembled WGS sequence"/>
</dbReference>